<comment type="subcellular location">
    <subcellularLocation>
        <location evidence="1">Membrane</location>
    </subcellularLocation>
</comment>
<evidence type="ECO:0000256" key="7">
    <source>
        <dbReference type="ARBA" id="ARBA00023136"/>
    </source>
</evidence>
<dbReference type="HAMAP" id="MF_01416">
    <property type="entry name" value="ATP_synth_delta_bact"/>
    <property type="match status" value="1"/>
</dbReference>
<evidence type="ECO:0000256" key="9">
    <source>
        <dbReference type="SAM" id="SignalP"/>
    </source>
</evidence>
<reference evidence="10" key="1">
    <citation type="submission" date="2023-08" db="EMBL/GenBank/DDBJ databases">
        <authorList>
            <person name="Chen Y."/>
            <person name="Shah S."/>
            <person name="Dougan E. K."/>
            <person name="Thang M."/>
            <person name="Chan C."/>
        </authorList>
    </citation>
    <scope>NUCLEOTIDE SEQUENCE</scope>
</reference>
<feature type="chain" id="PRO_5041403046" description="ATP synthase subunit O, mitochondrial" evidence="9">
    <location>
        <begin position="21"/>
        <end position="249"/>
    </location>
</feature>
<evidence type="ECO:0000256" key="6">
    <source>
        <dbReference type="ARBA" id="ARBA00023078"/>
    </source>
</evidence>
<dbReference type="AlphaFoldDB" id="A0AA36J4T1"/>
<evidence type="ECO:0000256" key="2">
    <source>
        <dbReference type="ARBA" id="ARBA00007046"/>
    </source>
</evidence>
<comment type="similarity">
    <text evidence="2">Belongs to the ATPase delta chain family.</text>
</comment>
<keyword evidence="4" id="KW-0375">Hydrogen ion transport</keyword>
<dbReference type="Proteomes" id="UP001178507">
    <property type="component" value="Unassembled WGS sequence"/>
</dbReference>
<evidence type="ECO:0008006" key="12">
    <source>
        <dbReference type="Google" id="ProtNLM"/>
    </source>
</evidence>
<sequence>MARGLVVLAALACALVGRLAFTPSLSASFGRAADRGVAARQRTLTQRQADQSMLRPYGPVVTYAKALMDAAKEKGEDVKVTQDVLKVKDLFKVEDWLMKLLNIQNDPSFTEVAKGEEIIKTLSPLKSTVMPKFIVFLAKKRRLKGLKIIMLEYVQSMYFKESITPVKVTSAQRLSAEQLDKIKEKMLAKVGTTDVKLVPEVDPTLLGGIVLEWGYTDPENLYAPTHGLDLSLKNILNKKALQKGVVDAL</sequence>
<dbReference type="GO" id="GO:0016020">
    <property type="term" value="C:membrane"/>
    <property type="evidence" value="ECO:0007669"/>
    <property type="project" value="UniProtKB-SubCell"/>
</dbReference>
<dbReference type="GO" id="GO:0046933">
    <property type="term" value="F:proton-transporting ATP synthase activity, rotational mechanism"/>
    <property type="evidence" value="ECO:0007669"/>
    <property type="project" value="InterPro"/>
</dbReference>
<proteinExistence type="inferred from homology"/>
<dbReference type="InterPro" id="IPR026015">
    <property type="entry name" value="ATP_synth_OSCP/delta_N_sf"/>
</dbReference>
<keyword evidence="6" id="KW-0793">Thylakoid</keyword>
<keyword evidence="7" id="KW-0472">Membrane</keyword>
<evidence type="ECO:0000256" key="8">
    <source>
        <dbReference type="ARBA" id="ARBA00023310"/>
    </source>
</evidence>
<keyword evidence="8" id="KW-0066">ATP synthesis</keyword>
<keyword evidence="3" id="KW-0813">Transport</keyword>
<dbReference type="SUPFAM" id="SSF47928">
    <property type="entry name" value="N-terminal domain of the delta subunit of the F1F0-ATP synthase"/>
    <property type="match status" value="1"/>
</dbReference>
<feature type="signal peptide" evidence="9">
    <location>
        <begin position="1"/>
        <end position="20"/>
    </location>
</feature>
<dbReference type="PROSITE" id="PS00389">
    <property type="entry name" value="ATPASE_DELTA"/>
    <property type="match status" value="1"/>
</dbReference>
<evidence type="ECO:0000313" key="11">
    <source>
        <dbReference type="Proteomes" id="UP001178507"/>
    </source>
</evidence>
<dbReference type="Pfam" id="PF00213">
    <property type="entry name" value="OSCP"/>
    <property type="match status" value="1"/>
</dbReference>
<dbReference type="EMBL" id="CAUJNA010003342">
    <property type="protein sequence ID" value="CAJ1399610.1"/>
    <property type="molecule type" value="Genomic_DNA"/>
</dbReference>
<organism evidence="10 11">
    <name type="scientific">Effrenium voratum</name>
    <dbReference type="NCBI Taxonomy" id="2562239"/>
    <lineage>
        <taxon>Eukaryota</taxon>
        <taxon>Sar</taxon>
        <taxon>Alveolata</taxon>
        <taxon>Dinophyceae</taxon>
        <taxon>Suessiales</taxon>
        <taxon>Symbiodiniaceae</taxon>
        <taxon>Effrenium</taxon>
    </lineage>
</organism>
<dbReference type="PANTHER" id="PTHR11910">
    <property type="entry name" value="ATP SYNTHASE DELTA CHAIN"/>
    <property type="match status" value="1"/>
</dbReference>
<keyword evidence="5" id="KW-0406">Ion transport</keyword>
<evidence type="ECO:0000256" key="5">
    <source>
        <dbReference type="ARBA" id="ARBA00023065"/>
    </source>
</evidence>
<comment type="caution">
    <text evidence="10">The sequence shown here is derived from an EMBL/GenBank/DDBJ whole genome shotgun (WGS) entry which is preliminary data.</text>
</comment>
<dbReference type="InterPro" id="IPR000711">
    <property type="entry name" value="ATPase_OSCP/dsu"/>
</dbReference>
<name>A0AA36J4T1_9DINO</name>
<dbReference type="NCBIfam" id="TIGR01145">
    <property type="entry name" value="ATP_synt_delta"/>
    <property type="match status" value="1"/>
</dbReference>
<evidence type="ECO:0000256" key="4">
    <source>
        <dbReference type="ARBA" id="ARBA00022781"/>
    </source>
</evidence>
<gene>
    <name evidence="10" type="ORF">EVOR1521_LOCUS23117</name>
</gene>
<dbReference type="PRINTS" id="PR00125">
    <property type="entry name" value="ATPASEDELTA"/>
</dbReference>
<evidence type="ECO:0000313" key="10">
    <source>
        <dbReference type="EMBL" id="CAJ1399610.1"/>
    </source>
</evidence>
<evidence type="ECO:0000256" key="1">
    <source>
        <dbReference type="ARBA" id="ARBA00004370"/>
    </source>
</evidence>
<dbReference type="Gene3D" id="1.10.520.20">
    <property type="entry name" value="N-terminal domain of the delta subunit of the F1F0-ATP synthase"/>
    <property type="match status" value="1"/>
</dbReference>
<keyword evidence="9" id="KW-0732">Signal</keyword>
<keyword evidence="11" id="KW-1185">Reference proteome</keyword>
<evidence type="ECO:0000256" key="3">
    <source>
        <dbReference type="ARBA" id="ARBA00022448"/>
    </source>
</evidence>
<dbReference type="InterPro" id="IPR020781">
    <property type="entry name" value="ATPase_OSCP/d_CS"/>
</dbReference>
<protein>
    <recommendedName>
        <fullName evidence="12">ATP synthase subunit O, mitochondrial</fullName>
    </recommendedName>
</protein>
<accession>A0AA36J4T1</accession>